<dbReference type="Pfam" id="PF00106">
    <property type="entry name" value="adh_short"/>
    <property type="match status" value="1"/>
</dbReference>
<evidence type="ECO:0000313" key="4">
    <source>
        <dbReference type="EMBL" id="MCD9097374.1"/>
    </source>
</evidence>
<gene>
    <name evidence="4" type="ORF">LTT95_10535</name>
</gene>
<sequence>MTNIRTTPQSSGERNQRSGLLALGLLLGGVFQVGNAVAQTEPKPDWNTTDIPSQAGRIFLVTGGTSGMGFEDAKALAGAGARVVIAARNPARGEEAIARIREAHPVAEVQFEAVDLADLTSVRALGARLQTSLPRLDGLINNAAIMAPPARGTSADGLEMQFATNYAGHFVLTAELLPLLRKSDAPRVVTLSSIAVHRGSIDFEDLQSMQHYEPMTVYAQSKLACLMFAFELQRRSDAAGWGIQSMAAHPGVSVTELVERGPGLDSEQGRQWAAMRDTLQTAAQGAVPTLFAATDPAAQGGAYYGPTGPNEIAGPLGLATVPAAASDAVAAGRLWVATEALTGTRFPASVR</sequence>
<reference evidence="4" key="1">
    <citation type="submission" date="2021-12" db="EMBL/GenBank/DDBJ databases">
        <authorList>
            <person name="Ulrich A."/>
        </authorList>
    </citation>
    <scope>NUCLEOTIDE SEQUENCE</scope>
    <source>
        <strain evidence="4">A1P009</strain>
    </source>
</reference>
<dbReference type="NCBIfam" id="NF004513">
    <property type="entry name" value="PRK05854.1"/>
    <property type="match status" value="1"/>
</dbReference>
<accession>A0ABS8UDP9</accession>
<dbReference type="SMART" id="SM00822">
    <property type="entry name" value="PKS_KR"/>
    <property type="match status" value="1"/>
</dbReference>
<name>A0ABS8UDP9_9GAMM</name>
<dbReference type="Gene3D" id="3.40.50.720">
    <property type="entry name" value="NAD(P)-binding Rossmann-like Domain"/>
    <property type="match status" value="1"/>
</dbReference>
<dbReference type="InterPro" id="IPR036291">
    <property type="entry name" value="NAD(P)-bd_dom_sf"/>
</dbReference>
<evidence type="ECO:0000256" key="1">
    <source>
        <dbReference type="ARBA" id="ARBA00006484"/>
    </source>
</evidence>
<evidence type="ECO:0000256" key="2">
    <source>
        <dbReference type="ARBA" id="ARBA00023002"/>
    </source>
</evidence>
<dbReference type="PANTHER" id="PTHR43157:SF31">
    <property type="entry name" value="PHOSPHATIDYLINOSITOL-GLYCAN BIOSYNTHESIS CLASS F PROTEIN"/>
    <property type="match status" value="1"/>
</dbReference>
<comment type="caution">
    <text evidence="4">The sequence shown here is derived from an EMBL/GenBank/DDBJ whole genome shotgun (WGS) entry which is preliminary data.</text>
</comment>
<dbReference type="CDD" id="cd05327">
    <property type="entry name" value="retinol-DH_like_SDR_c_like"/>
    <property type="match status" value="1"/>
</dbReference>
<organism evidence="4 5">
    <name type="scientific">Luteimonas fraxinea</name>
    <dbReference type="NCBI Taxonomy" id="2901869"/>
    <lineage>
        <taxon>Bacteria</taxon>
        <taxon>Pseudomonadati</taxon>
        <taxon>Pseudomonadota</taxon>
        <taxon>Gammaproteobacteria</taxon>
        <taxon>Lysobacterales</taxon>
        <taxon>Lysobacteraceae</taxon>
        <taxon>Luteimonas</taxon>
    </lineage>
</organism>
<dbReference type="EMBL" id="JAJQKU010000003">
    <property type="protein sequence ID" value="MCD9097374.1"/>
    <property type="molecule type" value="Genomic_DNA"/>
</dbReference>
<dbReference type="PRINTS" id="PR00081">
    <property type="entry name" value="GDHRDH"/>
</dbReference>
<evidence type="ECO:0000313" key="5">
    <source>
        <dbReference type="Proteomes" id="UP001430360"/>
    </source>
</evidence>
<evidence type="ECO:0000259" key="3">
    <source>
        <dbReference type="SMART" id="SM00822"/>
    </source>
</evidence>
<dbReference type="InterPro" id="IPR057326">
    <property type="entry name" value="KR_dom"/>
</dbReference>
<dbReference type="RefSeq" id="WP_232136405.1">
    <property type="nucleotide sequence ID" value="NZ_CP089507.1"/>
</dbReference>
<keyword evidence="2" id="KW-0560">Oxidoreductase</keyword>
<dbReference type="NCBIfam" id="NF004846">
    <property type="entry name" value="PRK06197.1"/>
    <property type="match status" value="1"/>
</dbReference>
<dbReference type="InterPro" id="IPR002347">
    <property type="entry name" value="SDR_fam"/>
</dbReference>
<dbReference type="PANTHER" id="PTHR43157">
    <property type="entry name" value="PHOSPHATIDYLINOSITOL-GLYCAN BIOSYNTHESIS CLASS F PROTEIN-RELATED"/>
    <property type="match status" value="1"/>
</dbReference>
<dbReference type="Proteomes" id="UP001430360">
    <property type="component" value="Unassembled WGS sequence"/>
</dbReference>
<protein>
    <submittedName>
        <fullName evidence="4">SDR family oxidoreductase</fullName>
    </submittedName>
</protein>
<keyword evidence="5" id="KW-1185">Reference proteome</keyword>
<reference evidence="4" key="2">
    <citation type="journal article" date="2022" name="Syst. Appl. Microbiol.">
        <title>Physiological and genomic characterisation of Luteimonas fraxinea sp. nov., a bacterial species associated with trees tolerant to ash dieback.</title>
        <authorList>
            <person name="Ulrich K."/>
            <person name="Becker R."/>
            <person name="Behrendt U."/>
            <person name="Kube M."/>
            <person name="Schneck V."/>
            <person name="Ulrich A."/>
        </authorList>
    </citation>
    <scope>NUCLEOTIDE SEQUENCE</scope>
    <source>
        <strain evidence="4">A1P009</strain>
    </source>
</reference>
<dbReference type="SUPFAM" id="SSF51735">
    <property type="entry name" value="NAD(P)-binding Rossmann-fold domains"/>
    <property type="match status" value="1"/>
</dbReference>
<feature type="domain" description="Ketoreductase" evidence="3">
    <location>
        <begin position="57"/>
        <end position="218"/>
    </location>
</feature>
<proteinExistence type="inferred from homology"/>
<comment type="similarity">
    <text evidence="1">Belongs to the short-chain dehydrogenases/reductases (SDR) family.</text>
</comment>